<organism evidence="1 2">
    <name type="scientific">Nocardia amikacinitolerans</name>
    <dbReference type="NCBI Taxonomy" id="756689"/>
    <lineage>
        <taxon>Bacteria</taxon>
        <taxon>Bacillati</taxon>
        <taxon>Actinomycetota</taxon>
        <taxon>Actinomycetes</taxon>
        <taxon>Mycobacteriales</taxon>
        <taxon>Nocardiaceae</taxon>
        <taxon>Nocardia</taxon>
    </lineage>
</organism>
<dbReference type="AlphaFoldDB" id="A0A285LUQ7"/>
<accession>A0A285LUQ7</accession>
<dbReference type="EMBL" id="OBEG01000006">
    <property type="protein sequence ID" value="SNY88638.1"/>
    <property type="molecule type" value="Genomic_DNA"/>
</dbReference>
<keyword evidence="2" id="KW-1185">Reference proteome</keyword>
<evidence type="ECO:0000313" key="1">
    <source>
        <dbReference type="EMBL" id="SNY88638.1"/>
    </source>
</evidence>
<gene>
    <name evidence="1" type="ORF">SAMN04244553_5618</name>
</gene>
<name>A0A285LUQ7_9NOCA</name>
<protein>
    <submittedName>
        <fullName evidence="1">Uncharacterized protein</fullName>
    </submittedName>
</protein>
<evidence type="ECO:0000313" key="2">
    <source>
        <dbReference type="Proteomes" id="UP000219565"/>
    </source>
</evidence>
<dbReference type="Proteomes" id="UP000219565">
    <property type="component" value="Unassembled WGS sequence"/>
</dbReference>
<dbReference type="RefSeq" id="WP_281256220.1">
    <property type="nucleotide sequence ID" value="NZ_JAMTCV010000014.1"/>
</dbReference>
<sequence length="41" mass="4374">MRIAPSGHFELHAGEPVPTYPAVAMRGTNGRAVELDNPSAR</sequence>
<reference evidence="1 2" key="1">
    <citation type="submission" date="2017-09" db="EMBL/GenBank/DDBJ databases">
        <authorList>
            <person name="Ehlers B."/>
            <person name="Leendertz F.H."/>
        </authorList>
    </citation>
    <scope>NUCLEOTIDE SEQUENCE [LARGE SCALE GENOMIC DNA]</scope>
    <source>
        <strain evidence="1 2">DSM 45537</strain>
    </source>
</reference>
<proteinExistence type="predicted"/>
<dbReference type="STRING" id="1379680.GCA_001612615_01859"/>